<dbReference type="SUPFAM" id="SSF48208">
    <property type="entry name" value="Six-hairpin glycosidases"/>
    <property type="match status" value="1"/>
</dbReference>
<dbReference type="PANTHER" id="PTHR31084:SF0">
    <property type="entry name" value="ALPHA-L-FUCOSIDASE 2"/>
    <property type="match status" value="1"/>
</dbReference>
<dbReference type="InterPro" id="IPR012341">
    <property type="entry name" value="6hp_glycosidase-like_sf"/>
</dbReference>
<evidence type="ECO:0000313" key="3">
    <source>
        <dbReference type="EMBL" id="GES16000.1"/>
    </source>
</evidence>
<name>A0A5M3X4H0_9ACTN</name>
<dbReference type="Pfam" id="PF22124">
    <property type="entry name" value="Glyco_hydro_95_cat"/>
    <property type="match status" value="1"/>
</dbReference>
<proteinExistence type="predicted"/>
<sequence length="774" mass="85064">MISGVNGFTSATPADDWEHALITGNGRQGALVYGGPHALAITFSHERLFLPLVPPLDPPNTARILPELRSLLYGGAYQQAADRVTALATQENPDYTELRQIDPLVPSATLTFHPLTSDSPYFRECDFTSGLVTQGWPSLTQEVFASRPDDVIAIRLTGDVSGILTLSPPEDAPIESTPTITGAFTLRLNTPIYQVECHVTAQGGHLWTTGTRLEIRSATSVTITARTTTATDPLSTSTPPPPARFDELLTRHAPIHGDLFHRSHLQLNPHQATARAEETDRSRPPQTIARAEEADGDLFDRSRHLKATARAEEAHGDLFDRSRHLKATARAEEAHGDLFDRPGLRQITVNAERTLAQGGEELIETLYAAGRYAIISSVGDLPPTLQGVWSGTSHPAWQSGYTIDGNLQSAVAALLSTGTPELLLPVFDLFDAFLPDFRANAHRLYGCRGILTPVHLSTHGRQNHFTPRWCQTFWTAGAAWLSRLYFDYYSHTLDTHFLHTRALPFMTEAATFYEDFLDPQGNFVPSYSPENAPPGETAQAAINATMDLAAVRDLLTNLRRVDPHPRWETLARRLPAYRIAPTGELAEWAWDIKDNHAHRHASHLYPFWYEPDSHLAEAGALAVQKRLEWWRSAESDEMAFGLVQIGLAAAGLGMTAEADEALTLLSTRYWRPNLVSTHNRDAIFNVDICGGTPALIAAMLLRSTHEGHIDLLPACPWPSGEATGLLARAGIGLDRLAWSPKRIEATLTARETITATINGQEAHLPAGTPIDLRF</sequence>
<reference evidence="3 4" key="1">
    <citation type="submission" date="2019-10" db="EMBL/GenBank/DDBJ databases">
        <title>Whole genome shotgun sequence of Acrocarpospora macrocephala NBRC 16266.</title>
        <authorList>
            <person name="Ichikawa N."/>
            <person name="Kimura A."/>
            <person name="Kitahashi Y."/>
            <person name="Komaki H."/>
            <person name="Oguchi A."/>
        </authorList>
    </citation>
    <scope>NUCLEOTIDE SEQUENCE [LARGE SCALE GENOMIC DNA]</scope>
    <source>
        <strain evidence="3 4">NBRC 16266</strain>
    </source>
</reference>
<accession>A0A5M3X4H0</accession>
<dbReference type="RefSeq" id="WP_170323022.1">
    <property type="nucleotide sequence ID" value="NZ_BAAAHL010000050.1"/>
</dbReference>
<dbReference type="InterPro" id="IPR027414">
    <property type="entry name" value="GH95_N_dom"/>
</dbReference>
<dbReference type="Proteomes" id="UP000331127">
    <property type="component" value="Unassembled WGS sequence"/>
</dbReference>
<dbReference type="GO" id="GO:0005975">
    <property type="term" value="P:carbohydrate metabolic process"/>
    <property type="evidence" value="ECO:0007669"/>
    <property type="project" value="InterPro"/>
</dbReference>
<dbReference type="InterPro" id="IPR054363">
    <property type="entry name" value="GH95_cat"/>
</dbReference>
<comment type="caution">
    <text evidence="3">The sequence shown here is derived from an EMBL/GenBank/DDBJ whole genome shotgun (WGS) entry which is preliminary data.</text>
</comment>
<evidence type="ECO:0000259" key="2">
    <source>
        <dbReference type="Pfam" id="PF22124"/>
    </source>
</evidence>
<dbReference type="Gene3D" id="2.70.98.50">
    <property type="entry name" value="putative glycoside hydrolase family protein from bacillus halodurans"/>
    <property type="match status" value="1"/>
</dbReference>
<dbReference type="PANTHER" id="PTHR31084">
    <property type="entry name" value="ALPHA-L-FUCOSIDASE 2"/>
    <property type="match status" value="1"/>
</dbReference>
<dbReference type="GO" id="GO:0004560">
    <property type="term" value="F:alpha-L-fucosidase activity"/>
    <property type="evidence" value="ECO:0007669"/>
    <property type="project" value="TreeGrafter"/>
</dbReference>
<dbReference type="Gene3D" id="1.50.10.10">
    <property type="match status" value="1"/>
</dbReference>
<evidence type="ECO:0000313" key="4">
    <source>
        <dbReference type="Proteomes" id="UP000331127"/>
    </source>
</evidence>
<dbReference type="AlphaFoldDB" id="A0A5M3X4H0"/>
<dbReference type="InterPro" id="IPR008928">
    <property type="entry name" value="6-hairpin_glycosidase_sf"/>
</dbReference>
<dbReference type="Pfam" id="PF14498">
    <property type="entry name" value="Glyco_hyd_65N_2"/>
    <property type="match status" value="1"/>
</dbReference>
<keyword evidence="4" id="KW-1185">Reference proteome</keyword>
<gene>
    <name evidence="3" type="ORF">Amac_095980</name>
</gene>
<evidence type="ECO:0000259" key="1">
    <source>
        <dbReference type="Pfam" id="PF14498"/>
    </source>
</evidence>
<protein>
    <submittedName>
        <fullName evidence="3">Uncharacterized protein</fullName>
    </submittedName>
</protein>
<feature type="domain" description="Glycosyl hydrolase family 95 N-terminal" evidence="1">
    <location>
        <begin position="10"/>
        <end position="230"/>
    </location>
</feature>
<dbReference type="EMBL" id="BLAE01000088">
    <property type="protein sequence ID" value="GES16000.1"/>
    <property type="molecule type" value="Genomic_DNA"/>
</dbReference>
<feature type="domain" description="Glycosyl hydrolase family 95 catalytic" evidence="2">
    <location>
        <begin position="357"/>
        <end position="700"/>
    </location>
</feature>
<organism evidence="3 4">
    <name type="scientific">Acrocarpospora macrocephala</name>
    <dbReference type="NCBI Taxonomy" id="150177"/>
    <lineage>
        <taxon>Bacteria</taxon>
        <taxon>Bacillati</taxon>
        <taxon>Actinomycetota</taxon>
        <taxon>Actinomycetes</taxon>
        <taxon>Streptosporangiales</taxon>
        <taxon>Streptosporangiaceae</taxon>
        <taxon>Acrocarpospora</taxon>
    </lineage>
</organism>